<evidence type="ECO:0000313" key="1">
    <source>
        <dbReference type="EMBL" id="SKC67551.1"/>
    </source>
</evidence>
<dbReference type="Proteomes" id="UP000190857">
    <property type="component" value="Unassembled WGS sequence"/>
</dbReference>
<accession>A0A1T5KV35</accession>
<dbReference type="EMBL" id="FUZP01000003">
    <property type="protein sequence ID" value="SKC67551.1"/>
    <property type="molecule type" value="Genomic_DNA"/>
</dbReference>
<protein>
    <submittedName>
        <fullName evidence="1">Uncharacterized protein</fullName>
    </submittedName>
</protein>
<name>A0A1T5KV35_9MICO</name>
<organism evidence="1 2">
    <name type="scientific">Okibacterium fritillariae</name>
    <dbReference type="NCBI Taxonomy" id="123320"/>
    <lineage>
        <taxon>Bacteria</taxon>
        <taxon>Bacillati</taxon>
        <taxon>Actinomycetota</taxon>
        <taxon>Actinomycetes</taxon>
        <taxon>Micrococcales</taxon>
        <taxon>Microbacteriaceae</taxon>
        <taxon>Okibacterium</taxon>
    </lineage>
</organism>
<keyword evidence="2" id="KW-1185">Reference proteome</keyword>
<dbReference type="AlphaFoldDB" id="A0A1T5KV35"/>
<evidence type="ECO:0000313" key="2">
    <source>
        <dbReference type="Proteomes" id="UP000190857"/>
    </source>
</evidence>
<dbReference type="RefSeq" id="WP_268794198.1">
    <property type="nucleotide sequence ID" value="NZ_FUZP01000003.1"/>
</dbReference>
<proteinExistence type="predicted"/>
<dbReference type="STRING" id="123320.SAMN06309945_2524"/>
<gene>
    <name evidence="1" type="ORF">SAMN06309945_2524</name>
</gene>
<sequence length="43" mass="4751">MTLKKFGSITATLATLVALTLTSGLTVLTEYADEREVQAEYDW</sequence>
<reference evidence="1 2" key="1">
    <citation type="submission" date="2017-02" db="EMBL/GenBank/DDBJ databases">
        <authorList>
            <person name="Peterson S.W."/>
        </authorList>
    </citation>
    <scope>NUCLEOTIDE SEQUENCE [LARGE SCALE GENOMIC DNA]</scope>
    <source>
        <strain evidence="1 2">VKM Ac-2059</strain>
    </source>
</reference>